<accession>A0A6J6IZY2</accession>
<dbReference type="AlphaFoldDB" id="A0A6J6IZY2"/>
<dbReference type="Gene3D" id="3.40.50.1820">
    <property type="entry name" value="alpha/beta hydrolase"/>
    <property type="match status" value="1"/>
</dbReference>
<reference evidence="1" key="1">
    <citation type="submission" date="2020-05" db="EMBL/GenBank/DDBJ databases">
        <authorList>
            <person name="Chiriac C."/>
            <person name="Salcher M."/>
            <person name="Ghai R."/>
            <person name="Kavagutti S V."/>
        </authorList>
    </citation>
    <scope>NUCLEOTIDE SEQUENCE</scope>
</reference>
<gene>
    <name evidence="1" type="ORF">UFOPK2001_00465</name>
</gene>
<dbReference type="InterPro" id="IPR029058">
    <property type="entry name" value="AB_hydrolase_fold"/>
</dbReference>
<protein>
    <submittedName>
        <fullName evidence="1">Unannotated protein</fullName>
    </submittedName>
</protein>
<organism evidence="1">
    <name type="scientific">freshwater metagenome</name>
    <dbReference type="NCBI Taxonomy" id="449393"/>
    <lineage>
        <taxon>unclassified sequences</taxon>
        <taxon>metagenomes</taxon>
        <taxon>ecological metagenomes</taxon>
    </lineage>
</organism>
<name>A0A6J6IZY2_9ZZZZ</name>
<dbReference type="EMBL" id="CAEZVN010000030">
    <property type="protein sequence ID" value="CAB4630150.1"/>
    <property type="molecule type" value="Genomic_DNA"/>
</dbReference>
<dbReference type="GO" id="GO:0016787">
    <property type="term" value="F:hydrolase activity"/>
    <property type="evidence" value="ECO:0007669"/>
    <property type="project" value="InterPro"/>
</dbReference>
<dbReference type="Pfam" id="PF06821">
    <property type="entry name" value="Ser_hydrolase"/>
    <property type="match status" value="1"/>
</dbReference>
<sequence length="196" mass="21413">MAKVLILHGWTNRRQPGHWQRHLASELRKQGHIVAYPQFPNTDQPKLDEWQELLAAELDILAEIEGGETIVIGHSLGCINWIQGASTGLISKPVDRVLLVAPADPDVLGEVEGLRVDLTDPAVVAATHGSTSNLTILASEKDKWTPRGIQATFGEPLGLTPLIIEGAGHLSLDDGFGYWQGVIDWVNDPKADLTRR</sequence>
<dbReference type="InterPro" id="IPR010662">
    <property type="entry name" value="RBBP9/YdeN"/>
</dbReference>
<proteinExistence type="predicted"/>
<dbReference type="SUPFAM" id="SSF53474">
    <property type="entry name" value="alpha/beta-Hydrolases"/>
    <property type="match status" value="1"/>
</dbReference>
<evidence type="ECO:0000313" key="1">
    <source>
        <dbReference type="EMBL" id="CAB4630150.1"/>
    </source>
</evidence>